<keyword evidence="10" id="KW-0833">Ubl conjugation pathway</keyword>
<keyword evidence="11" id="KW-0256">Endoplasmic reticulum</keyword>
<evidence type="ECO:0000256" key="13">
    <source>
        <dbReference type="ARBA" id="ARBA00022989"/>
    </source>
</evidence>
<evidence type="ECO:0000256" key="11">
    <source>
        <dbReference type="ARBA" id="ARBA00022824"/>
    </source>
</evidence>
<dbReference type="EC" id="2.3.2.27" evidence="5"/>
<dbReference type="GO" id="GO:0005789">
    <property type="term" value="C:endoplasmic reticulum membrane"/>
    <property type="evidence" value="ECO:0007669"/>
    <property type="project" value="UniProtKB-SubCell"/>
</dbReference>
<evidence type="ECO:0000256" key="12">
    <source>
        <dbReference type="ARBA" id="ARBA00022833"/>
    </source>
</evidence>
<dbReference type="CDD" id="cd16479">
    <property type="entry name" value="RING-H2_synoviolin"/>
    <property type="match status" value="1"/>
</dbReference>
<dbReference type="PANTHER" id="PTHR22763:SF184">
    <property type="entry name" value="E3 UBIQUITIN-PROTEIN LIGASE SYNOVIOLIN"/>
    <property type="match status" value="1"/>
</dbReference>
<name>A0AAD3TX08_9TREE</name>
<evidence type="ECO:0000256" key="4">
    <source>
        <dbReference type="ARBA" id="ARBA00010089"/>
    </source>
</evidence>
<keyword evidence="20" id="KW-1185">Reference proteome</keyword>
<dbReference type="GO" id="GO:0061630">
    <property type="term" value="F:ubiquitin protein ligase activity"/>
    <property type="evidence" value="ECO:0007669"/>
    <property type="project" value="UniProtKB-EC"/>
</dbReference>
<evidence type="ECO:0000256" key="1">
    <source>
        <dbReference type="ARBA" id="ARBA00000900"/>
    </source>
</evidence>
<feature type="region of interest" description="Disordered" evidence="16">
    <location>
        <begin position="590"/>
        <end position="638"/>
    </location>
</feature>
<evidence type="ECO:0000256" key="2">
    <source>
        <dbReference type="ARBA" id="ARBA00004477"/>
    </source>
</evidence>
<keyword evidence="6" id="KW-0808">Transferase</keyword>
<evidence type="ECO:0000256" key="5">
    <source>
        <dbReference type="ARBA" id="ARBA00012483"/>
    </source>
</evidence>
<accession>A0AAD3TX08</accession>
<dbReference type="EMBL" id="BTCM01000005">
    <property type="protein sequence ID" value="GMK58141.1"/>
    <property type="molecule type" value="Genomic_DNA"/>
</dbReference>
<feature type="compositionally biased region" description="Basic and acidic residues" evidence="16">
    <location>
        <begin position="606"/>
        <end position="621"/>
    </location>
</feature>
<evidence type="ECO:0000259" key="18">
    <source>
        <dbReference type="PROSITE" id="PS50089"/>
    </source>
</evidence>
<reference evidence="19" key="2">
    <citation type="submission" date="2023-06" db="EMBL/GenBank/DDBJ databases">
        <authorList>
            <person name="Kobayashi Y."/>
            <person name="Kayamori A."/>
            <person name="Aoki K."/>
            <person name="Shiwa Y."/>
            <person name="Fujita N."/>
            <person name="Sugita T."/>
            <person name="Iwasaki W."/>
            <person name="Tanaka N."/>
            <person name="Takashima M."/>
        </authorList>
    </citation>
    <scope>NUCLEOTIDE SEQUENCE</scope>
    <source>
        <strain evidence="19">HIS016</strain>
    </source>
</reference>
<keyword evidence="8" id="KW-0479">Metal-binding</keyword>
<dbReference type="InterPro" id="IPR013083">
    <property type="entry name" value="Znf_RING/FYVE/PHD"/>
</dbReference>
<protein>
    <recommendedName>
        <fullName evidence="5">RING-type E3 ubiquitin transferase</fullName>
        <ecNumber evidence="5">2.3.2.27</ecNumber>
    </recommendedName>
</protein>
<feature type="transmembrane region" description="Helical" evidence="17">
    <location>
        <begin position="6"/>
        <end position="25"/>
    </location>
</feature>
<evidence type="ECO:0000256" key="10">
    <source>
        <dbReference type="ARBA" id="ARBA00022786"/>
    </source>
</evidence>
<reference evidence="19" key="1">
    <citation type="journal article" date="2023" name="BMC Genomics">
        <title>Chromosome-level genome assemblies of Cutaneotrichosporon spp. (Trichosporonales, Basidiomycota) reveal imbalanced evolution between nucleotide sequences and chromosome synteny.</title>
        <authorList>
            <person name="Kobayashi Y."/>
            <person name="Kayamori A."/>
            <person name="Aoki K."/>
            <person name="Shiwa Y."/>
            <person name="Matsutani M."/>
            <person name="Fujita N."/>
            <person name="Sugita T."/>
            <person name="Iwasaki W."/>
            <person name="Tanaka N."/>
            <person name="Takashima M."/>
        </authorList>
    </citation>
    <scope>NUCLEOTIDE SEQUENCE</scope>
    <source>
        <strain evidence="19">HIS016</strain>
    </source>
</reference>
<keyword evidence="14 17" id="KW-0472">Membrane</keyword>
<comment type="similarity">
    <text evidence="4">Belongs to the HRD1 family.</text>
</comment>
<feature type="transmembrane region" description="Helical" evidence="17">
    <location>
        <begin position="104"/>
        <end position="121"/>
    </location>
</feature>
<dbReference type="InterPro" id="IPR001841">
    <property type="entry name" value="Znf_RING"/>
</dbReference>
<evidence type="ECO:0000256" key="16">
    <source>
        <dbReference type="SAM" id="MobiDB-lite"/>
    </source>
</evidence>
<keyword evidence="12" id="KW-0862">Zinc</keyword>
<dbReference type="Pfam" id="PF25563">
    <property type="entry name" value="TPR_SYVN1_N"/>
    <property type="match status" value="1"/>
</dbReference>
<evidence type="ECO:0000256" key="14">
    <source>
        <dbReference type="ARBA" id="ARBA00023136"/>
    </source>
</evidence>
<comment type="subcellular location">
    <subcellularLocation>
        <location evidence="2">Endoplasmic reticulum membrane</location>
        <topology evidence="2">Multi-pass membrane protein</topology>
    </subcellularLocation>
</comment>
<dbReference type="Gene3D" id="3.30.40.10">
    <property type="entry name" value="Zinc/RING finger domain, C3HC4 (zinc finger)"/>
    <property type="match status" value="1"/>
</dbReference>
<comment type="pathway">
    <text evidence="3">Protein modification; protein ubiquitination.</text>
</comment>
<dbReference type="InterPro" id="IPR058051">
    <property type="entry name" value="Znf_RING_synoviolin"/>
</dbReference>
<feature type="transmembrane region" description="Helical" evidence="17">
    <location>
        <begin position="141"/>
        <end position="161"/>
    </location>
</feature>
<dbReference type="GO" id="GO:0043161">
    <property type="term" value="P:proteasome-mediated ubiquitin-dependent protein catabolic process"/>
    <property type="evidence" value="ECO:0007669"/>
    <property type="project" value="TreeGrafter"/>
</dbReference>
<keyword evidence="9 15" id="KW-0863">Zinc-finger</keyword>
<feature type="transmembrane region" description="Helical" evidence="17">
    <location>
        <begin position="234"/>
        <end position="255"/>
    </location>
</feature>
<dbReference type="GO" id="GO:0036503">
    <property type="term" value="P:ERAD pathway"/>
    <property type="evidence" value="ECO:0007669"/>
    <property type="project" value="TreeGrafter"/>
</dbReference>
<evidence type="ECO:0000256" key="15">
    <source>
        <dbReference type="PROSITE-ProRule" id="PRU00175"/>
    </source>
</evidence>
<dbReference type="InterPro" id="IPR050731">
    <property type="entry name" value="HRD1_E3_ubiq-ligases"/>
</dbReference>
<organism evidence="19 20">
    <name type="scientific">Cutaneotrichosporon spelunceum</name>
    <dbReference type="NCBI Taxonomy" id="1672016"/>
    <lineage>
        <taxon>Eukaryota</taxon>
        <taxon>Fungi</taxon>
        <taxon>Dikarya</taxon>
        <taxon>Basidiomycota</taxon>
        <taxon>Agaricomycotina</taxon>
        <taxon>Tremellomycetes</taxon>
        <taxon>Trichosporonales</taxon>
        <taxon>Trichosporonaceae</taxon>
        <taxon>Cutaneotrichosporon</taxon>
    </lineage>
</organism>
<feature type="transmembrane region" description="Helical" evidence="17">
    <location>
        <begin position="45"/>
        <end position="67"/>
    </location>
</feature>
<gene>
    <name evidence="19" type="primary">HRD1</name>
    <name evidence="19" type="ORF">CspeluHIS016_0501730</name>
</gene>
<keyword evidence="13 17" id="KW-1133">Transmembrane helix</keyword>
<keyword evidence="7 17" id="KW-0812">Transmembrane</keyword>
<feature type="domain" description="RING-type" evidence="18">
    <location>
        <begin position="302"/>
        <end position="352"/>
    </location>
</feature>
<evidence type="ECO:0000256" key="9">
    <source>
        <dbReference type="ARBA" id="ARBA00022771"/>
    </source>
</evidence>
<evidence type="ECO:0000256" key="3">
    <source>
        <dbReference type="ARBA" id="ARBA00004906"/>
    </source>
</evidence>
<dbReference type="SUPFAM" id="SSF57850">
    <property type="entry name" value="RING/U-box"/>
    <property type="match status" value="1"/>
</dbReference>
<comment type="catalytic activity">
    <reaction evidence="1">
        <text>S-ubiquitinyl-[E2 ubiquitin-conjugating enzyme]-L-cysteine + [acceptor protein]-L-lysine = [E2 ubiquitin-conjugating enzyme]-L-cysteine + N(6)-ubiquitinyl-[acceptor protein]-L-lysine.</text>
        <dbReference type="EC" id="2.3.2.27"/>
    </reaction>
</comment>
<dbReference type="PROSITE" id="PS50089">
    <property type="entry name" value="ZF_RING_2"/>
    <property type="match status" value="1"/>
</dbReference>
<sequence length="638" mass="70230">MRVPRLVAYGVVSTGLAVAVVHYAVTTRPNFYAAGASIGQSGGSLIALANFFLFLTITVSVCFKKLFFGDLRPIEYEHMFERLWIFLTESLLALTIFRDEFSPSFLLLYSALVFLKCFHWISADRVDYIDQVPPPGPPVLFHLRLAAVLGVLATLDVLLFLSTMQHVMVMGVSAMVLFASEFAILVAAICGTWARYAVGLADLRRARGRVDAPAWEEKSMYLFYIDLAVDLVKLLTYLLFFIVIFLNYGLPVHILRDVYMTLRSFIERGADLVRYRRATRNMDELYPSATVEELARLGDHTCIICREEMVAERPADAEGPNETPKKLACGHIFHFHCLRSWLERQQICPTCRRDVLAPTRHTPPPPTPVPVPAPQDPLGNDADRMRSAFEEYFRLPGVNGDAPAHVPPHQPARTASAPPETEHDEVRLQRGIWGAPIVPGRFALPPLGAAPQELGIGRAVTPATSQAPIVFSSAGSPRESTTPLDDDDVPLSQTAAAAAQRGFNAPGSDKGKARACDSDAFDTPATHRVVLTPHALPPPHTGIARTSEGARAALDLRLKALRDVDEVVWSLIGELSRLRSAWEAEDEVRGRAAPIQPIQPSVADEAPEHSELSHREPREDEVSLPPLFSRPSEPGAST</sequence>
<evidence type="ECO:0000313" key="20">
    <source>
        <dbReference type="Proteomes" id="UP001222932"/>
    </source>
</evidence>
<dbReference type="Proteomes" id="UP001222932">
    <property type="component" value="Unassembled WGS sequence"/>
</dbReference>
<dbReference type="AlphaFoldDB" id="A0AAD3TX08"/>
<evidence type="ECO:0000256" key="7">
    <source>
        <dbReference type="ARBA" id="ARBA00022692"/>
    </source>
</evidence>
<dbReference type="GO" id="GO:0008270">
    <property type="term" value="F:zinc ion binding"/>
    <property type="evidence" value="ECO:0007669"/>
    <property type="project" value="UniProtKB-KW"/>
</dbReference>
<comment type="caution">
    <text evidence="19">The sequence shown here is derived from an EMBL/GenBank/DDBJ whole genome shotgun (WGS) entry which is preliminary data.</text>
</comment>
<proteinExistence type="inferred from homology"/>
<dbReference type="Pfam" id="PF12678">
    <property type="entry name" value="zf-rbx1"/>
    <property type="match status" value="1"/>
</dbReference>
<evidence type="ECO:0000256" key="6">
    <source>
        <dbReference type="ARBA" id="ARBA00022679"/>
    </source>
</evidence>
<dbReference type="SMART" id="SM00184">
    <property type="entry name" value="RING"/>
    <property type="match status" value="1"/>
</dbReference>
<dbReference type="PANTHER" id="PTHR22763">
    <property type="entry name" value="RING ZINC FINGER PROTEIN"/>
    <property type="match status" value="1"/>
</dbReference>
<evidence type="ECO:0000256" key="8">
    <source>
        <dbReference type="ARBA" id="ARBA00022723"/>
    </source>
</evidence>
<feature type="transmembrane region" description="Helical" evidence="17">
    <location>
        <begin position="168"/>
        <end position="194"/>
    </location>
</feature>
<dbReference type="InterPro" id="IPR024766">
    <property type="entry name" value="Znf_RING_H2"/>
</dbReference>
<evidence type="ECO:0000256" key="17">
    <source>
        <dbReference type="SAM" id="Phobius"/>
    </source>
</evidence>
<feature type="region of interest" description="Disordered" evidence="16">
    <location>
        <begin position="402"/>
        <end position="421"/>
    </location>
</feature>
<evidence type="ECO:0000313" key="19">
    <source>
        <dbReference type="EMBL" id="GMK58141.1"/>
    </source>
</evidence>
<dbReference type="InterPro" id="IPR057992">
    <property type="entry name" value="TPR_SYVN1_N"/>
</dbReference>